<evidence type="ECO:0000256" key="7">
    <source>
        <dbReference type="ARBA" id="ARBA00023294"/>
    </source>
</evidence>
<name>A0ABD3ACD9_9GENT</name>
<evidence type="ECO:0000256" key="4">
    <source>
        <dbReference type="ARBA" id="ARBA00022824"/>
    </source>
</evidence>
<keyword evidence="4" id="KW-0256">Endoplasmic reticulum</keyword>
<evidence type="ECO:0000256" key="8">
    <source>
        <dbReference type="ARBA" id="ARBA00025100"/>
    </source>
</evidence>
<comment type="caution">
    <text evidence="11">The sequence shown here is derived from an EMBL/GenBank/DDBJ whole genome shotgun (WGS) entry which is preliminary data.</text>
</comment>
<evidence type="ECO:0000256" key="9">
    <source>
        <dbReference type="ARBA" id="ARBA00025752"/>
    </source>
</evidence>
<feature type="transmembrane region" description="Helical" evidence="10">
    <location>
        <begin position="361"/>
        <end position="381"/>
    </location>
</feature>
<comment type="function">
    <text evidence="8">Involved in cellular auxin homeostasis by regulating auxin metabolism. Regulates intracellular auxin accumulation at the endoplasmic reticulum and thus auxin availability for nuclear auxin signaling.</text>
</comment>
<feature type="transmembrane region" description="Helical" evidence="10">
    <location>
        <begin position="70"/>
        <end position="94"/>
    </location>
</feature>
<dbReference type="InterPro" id="IPR004776">
    <property type="entry name" value="Mem_transp_PIN-like"/>
</dbReference>
<keyword evidence="7" id="KW-0927">Auxin signaling pathway</keyword>
<keyword evidence="6 10" id="KW-0472">Membrane</keyword>
<protein>
    <recommendedName>
        <fullName evidence="13">Protein PIN-LIKES 3-like</fullName>
    </recommendedName>
</protein>
<evidence type="ECO:0000256" key="3">
    <source>
        <dbReference type="ARBA" id="ARBA00022692"/>
    </source>
</evidence>
<accession>A0ABD3ACD9</accession>
<dbReference type="AlphaFoldDB" id="A0ABD3ACD9"/>
<reference evidence="11 12" key="1">
    <citation type="submission" date="2024-11" db="EMBL/GenBank/DDBJ databases">
        <title>A near-complete genome assembly of Cinchona calisaya.</title>
        <authorList>
            <person name="Lian D.C."/>
            <person name="Zhao X.W."/>
            <person name="Wei L."/>
        </authorList>
    </citation>
    <scope>NUCLEOTIDE SEQUENCE [LARGE SCALE GENOMIC DNA]</scope>
    <source>
        <tissue evidence="11">Nenye</tissue>
    </source>
</reference>
<dbReference type="EMBL" id="JBJUIK010000005">
    <property type="protein sequence ID" value="KAL3527343.1"/>
    <property type="molecule type" value="Genomic_DNA"/>
</dbReference>
<organism evidence="11 12">
    <name type="scientific">Cinchona calisaya</name>
    <dbReference type="NCBI Taxonomy" id="153742"/>
    <lineage>
        <taxon>Eukaryota</taxon>
        <taxon>Viridiplantae</taxon>
        <taxon>Streptophyta</taxon>
        <taxon>Embryophyta</taxon>
        <taxon>Tracheophyta</taxon>
        <taxon>Spermatophyta</taxon>
        <taxon>Magnoliopsida</taxon>
        <taxon>eudicotyledons</taxon>
        <taxon>Gunneridae</taxon>
        <taxon>Pentapetalae</taxon>
        <taxon>asterids</taxon>
        <taxon>lamiids</taxon>
        <taxon>Gentianales</taxon>
        <taxon>Rubiaceae</taxon>
        <taxon>Cinchonoideae</taxon>
        <taxon>Cinchoneae</taxon>
        <taxon>Cinchona</taxon>
    </lineage>
</organism>
<evidence type="ECO:0000256" key="1">
    <source>
        <dbReference type="ARBA" id="ARBA00004477"/>
    </source>
</evidence>
<feature type="transmembrane region" description="Helical" evidence="10">
    <location>
        <begin position="321"/>
        <end position="341"/>
    </location>
</feature>
<comment type="subcellular location">
    <subcellularLocation>
        <location evidence="1">Endoplasmic reticulum membrane</location>
        <topology evidence="1">Multi-pass membrane protein</topology>
    </subcellularLocation>
</comment>
<dbReference type="InterPro" id="IPR045033">
    <property type="entry name" value="PILS1/3/4/5/7"/>
</dbReference>
<keyword evidence="2" id="KW-0813">Transport</keyword>
<comment type="similarity">
    <text evidence="9">Belongs to the auxin efflux carrier (TC 2.A.69.2) family.</text>
</comment>
<dbReference type="GO" id="GO:0005789">
    <property type="term" value="C:endoplasmic reticulum membrane"/>
    <property type="evidence" value="ECO:0007669"/>
    <property type="project" value="UniProtKB-SubCell"/>
</dbReference>
<dbReference type="Pfam" id="PF03547">
    <property type="entry name" value="Mem_trans"/>
    <property type="match status" value="1"/>
</dbReference>
<feature type="transmembrane region" description="Helical" evidence="10">
    <location>
        <begin position="388"/>
        <end position="410"/>
    </location>
</feature>
<sequence length="413" mass="44529">MRLLDLFLVASVPVLKVLLICGLGSFLVLDHIDLLGESARKQLNNIVFFVFNPALVASNLAQTITLDNIILLWFMPLNIFLTFILGAFLGWILAKITRAPLHLKGLVVGACAAGNLGNLPLILIPAMCSEKGSPFGAPDSCHIYGMAYVSLSMAIGAIYLWSIVYNIIRVSSIKSTEVVNGNIANSDEETSQSLQEQLINNLDTEEGSILDHANESLLPCAKTNKKEKVWILEKIKKQICSFASKVNLKAIFAPSTTAAIVGFIIGLVPPVQKLMIGANAPLHVIEDSALLLGDAAIPIITLIVGANLLKGLRGTGVQLSVIIGIIVIRYLLLPVIGVFVVKGAVHLGFVHSDPLYQFVLLLQYALPPAMNIGTITQLFGAGQSECSVILLWTYSTASVSLTLWSTYFLWLVA</sequence>
<dbReference type="GO" id="GO:0009734">
    <property type="term" value="P:auxin-activated signaling pathway"/>
    <property type="evidence" value="ECO:0007669"/>
    <property type="project" value="UniProtKB-KW"/>
</dbReference>
<gene>
    <name evidence="11" type="ORF">ACH5RR_011999</name>
</gene>
<feature type="transmembrane region" description="Helical" evidence="10">
    <location>
        <begin position="246"/>
        <end position="268"/>
    </location>
</feature>
<dbReference type="PANTHER" id="PTHR31651:SF33">
    <property type="entry name" value="PROTEIN PIN-LIKES 1"/>
    <property type="match status" value="1"/>
</dbReference>
<evidence type="ECO:0000256" key="5">
    <source>
        <dbReference type="ARBA" id="ARBA00022989"/>
    </source>
</evidence>
<evidence type="ECO:0000256" key="2">
    <source>
        <dbReference type="ARBA" id="ARBA00022448"/>
    </source>
</evidence>
<proteinExistence type="inferred from homology"/>
<feature type="transmembrane region" description="Helical" evidence="10">
    <location>
        <begin position="106"/>
        <end position="127"/>
    </location>
</feature>
<keyword evidence="12" id="KW-1185">Reference proteome</keyword>
<feature type="transmembrane region" description="Helical" evidence="10">
    <location>
        <begin position="147"/>
        <end position="168"/>
    </location>
</feature>
<evidence type="ECO:0000256" key="6">
    <source>
        <dbReference type="ARBA" id="ARBA00023136"/>
    </source>
</evidence>
<dbReference type="Proteomes" id="UP001630127">
    <property type="component" value="Unassembled WGS sequence"/>
</dbReference>
<keyword evidence="5 10" id="KW-1133">Transmembrane helix</keyword>
<feature type="transmembrane region" description="Helical" evidence="10">
    <location>
        <begin position="288"/>
        <end position="309"/>
    </location>
</feature>
<evidence type="ECO:0000313" key="12">
    <source>
        <dbReference type="Proteomes" id="UP001630127"/>
    </source>
</evidence>
<evidence type="ECO:0008006" key="13">
    <source>
        <dbReference type="Google" id="ProtNLM"/>
    </source>
</evidence>
<evidence type="ECO:0000313" key="11">
    <source>
        <dbReference type="EMBL" id="KAL3527343.1"/>
    </source>
</evidence>
<keyword evidence="3 10" id="KW-0812">Transmembrane</keyword>
<evidence type="ECO:0000256" key="10">
    <source>
        <dbReference type="SAM" id="Phobius"/>
    </source>
</evidence>
<feature type="transmembrane region" description="Helical" evidence="10">
    <location>
        <begin position="6"/>
        <end position="31"/>
    </location>
</feature>
<dbReference type="PANTHER" id="PTHR31651">
    <property type="match status" value="1"/>
</dbReference>